<organism evidence="1">
    <name type="scientific">Arundo donax</name>
    <name type="common">Giant reed</name>
    <name type="synonym">Donax arundinaceus</name>
    <dbReference type="NCBI Taxonomy" id="35708"/>
    <lineage>
        <taxon>Eukaryota</taxon>
        <taxon>Viridiplantae</taxon>
        <taxon>Streptophyta</taxon>
        <taxon>Embryophyta</taxon>
        <taxon>Tracheophyta</taxon>
        <taxon>Spermatophyta</taxon>
        <taxon>Magnoliopsida</taxon>
        <taxon>Liliopsida</taxon>
        <taxon>Poales</taxon>
        <taxon>Poaceae</taxon>
        <taxon>PACMAD clade</taxon>
        <taxon>Arundinoideae</taxon>
        <taxon>Arundineae</taxon>
        <taxon>Arundo</taxon>
    </lineage>
</organism>
<reference evidence="1" key="2">
    <citation type="journal article" date="2015" name="Data Brief">
        <title>Shoot transcriptome of the giant reed, Arundo donax.</title>
        <authorList>
            <person name="Barrero R.A."/>
            <person name="Guerrero F.D."/>
            <person name="Moolhuijzen P."/>
            <person name="Goolsby J.A."/>
            <person name="Tidwell J."/>
            <person name="Bellgard S.E."/>
            <person name="Bellgard M.I."/>
        </authorList>
    </citation>
    <scope>NUCLEOTIDE SEQUENCE</scope>
    <source>
        <tissue evidence="1">Shoot tissue taken approximately 20 cm above the soil surface</tissue>
    </source>
</reference>
<proteinExistence type="predicted"/>
<name>A0A0A9GRU1_ARUDO</name>
<reference evidence="1" key="1">
    <citation type="submission" date="2014-09" db="EMBL/GenBank/DDBJ databases">
        <authorList>
            <person name="Magalhaes I.L.F."/>
            <person name="Oliveira U."/>
            <person name="Santos F.R."/>
            <person name="Vidigal T.H.D.A."/>
            <person name="Brescovit A.D."/>
            <person name="Santos A.J."/>
        </authorList>
    </citation>
    <scope>NUCLEOTIDE SEQUENCE</scope>
    <source>
        <tissue evidence="1">Shoot tissue taken approximately 20 cm above the soil surface</tissue>
    </source>
</reference>
<protein>
    <submittedName>
        <fullName evidence="1">Uncharacterized protein</fullName>
    </submittedName>
</protein>
<evidence type="ECO:0000313" key="1">
    <source>
        <dbReference type="EMBL" id="JAE26099.1"/>
    </source>
</evidence>
<accession>A0A0A9GRU1</accession>
<sequence length="33" mass="3874">MGSLNNLKMRNEMEIATNLQCVKYFDILKGKNR</sequence>
<dbReference type="AlphaFoldDB" id="A0A0A9GRU1"/>
<dbReference type="EMBL" id="GBRH01171797">
    <property type="protein sequence ID" value="JAE26099.1"/>
    <property type="molecule type" value="Transcribed_RNA"/>
</dbReference>